<dbReference type="PANTHER" id="PTHR43248">
    <property type="entry name" value="2-SUCCINYL-6-HYDROXY-2,4-CYCLOHEXADIENE-1-CARBOXYLATE SYNTHASE"/>
    <property type="match status" value="1"/>
</dbReference>
<comment type="similarity">
    <text evidence="1">Belongs to the peptidase S33 family.</text>
</comment>
<evidence type="ECO:0000259" key="5">
    <source>
        <dbReference type="Pfam" id="PF08386"/>
    </source>
</evidence>
<dbReference type="InterPro" id="IPR013595">
    <property type="entry name" value="Pept_S33_TAP-like_C"/>
</dbReference>
<dbReference type="SUPFAM" id="SSF53474">
    <property type="entry name" value="alpha/beta-Hydrolases"/>
    <property type="match status" value="1"/>
</dbReference>
<evidence type="ECO:0000313" key="6">
    <source>
        <dbReference type="EMBL" id="KAJ4263786.1"/>
    </source>
</evidence>
<comment type="caution">
    <text evidence="6">The sequence shown here is derived from an EMBL/GenBank/DDBJ whole genome shotgun (WGS) entry which is preliminary data.</text>
</comment>
<name>A0A9W8S2B6_9HYPO</name>
<keyword evidence="7" id="KW-1185">Reference proteome</keyword>
<evidence type="ECO:0000259" key="4">
    <source>
        <dbReference type="Pfam" id="PF00561"/>
    </source>
</evidence>
<dbReference type="InterPro" id="IPR051601">
    <property type="entry name" value="Serine_prot/Carboxylest_S33"/>
</dbReference>
<dbReference type="EMBL" id="JAOQAZ010000009">
    <property type="protein sequence ID" value="KAJ4263786.1"/>
    <property type="molecule type" value="Genomic_DNA"/>
</dbReference>
<evidence type="ECO:0000313" key="7">
    <source>
        <dbReference type="Proteomes" id="UP001152049"/>
    </source>
</evidence>
<sequence length="524" mass="58428">MTVPECAVSSKAPGLDWKTCHFGFTKKMQEAITFPADCATLEVPLDYSGLTTSKTFDLQLFRIKATKKPFKGSILFNPGGPGSPGIEGVIQLLGGHYNIIGFDPRGVGRTLPFNCSTETQIQQPNSTDISKRDYTPRLEGDSFPPGHAWPQVMKEDWEESKTTAEKCFKNQQANGRYIGTAAVARDMLSIVDALKEDGKLRYYGVSYGTALGQIFASMFPDRVGRMVLDSNLFAVDWLTTSDSIGAQDTEKAFDKFLDECVAAGPKLCRLANYSGPDTKAKDIKTAVKDLFQKLMDNDPSVLRGAELPKDQYPYGGASLARFLKNTMIDQLYRPSGYEKLTDITISVLEHKWEDDSTPDAEEPTEAPWNRGSDALDGIRCSDSSFRVETPDDLYSIYQLHMSYGSFSEGDNRLKCARWRFDAVEKVDTEKMRNVKTNNPILFVNSPYDPVTPLVGAWAASARFRKSRVLIHEGIGHGFISHPSSCTDKIVRKYFDNGDMPEVGTVCKPDMSVYEYIEYEKKQEA</sequence>
<keyword evidence="2" id="KW-0378">Hydrolase</keyword>
<dbReference type="AlphaFoldDB" id="A0A9W8S2B6"/>
<dbReference type="InterPro" id="IPR029058">
    <property type="entry name" value="AB_hydrolase_fold"/>
</dbReference>
<dbReference type="Gene3D" id="3.40.50.1820">
    <property type="entry name" value="alpha/beta hydrolase"/>
    <property type="match status" value="1"/>
</dbReference>
<proteinExistence type="inferred from homology"/>
<evidence type="ECO:0000256" key="1">
    <source>
        <dbReference type="ARBA" id="ARBA00010088"/>
    </source>
</evidence>
<organism evidence="6 7">
    <name type="scientific">Fusarium torreyae</name>
    <dbReference type="NCBI Taxonomy" id="1237075"/>
    <lineage>
        <taxon>Eukaryota</taxon>
        <taxon>Fungi</taxon>
        <taxon>Dikarya</taxon>
        <taxon>Ascomycota</taxon>
        <taxon>Pezizomycotina</taxon>
        <taxon>Sordariomycetes</taxon>
        <taxon>Hypocreomycetidae</taxon>
        <taxon>Hypocreales</taxon>
        <taxon>Nectriaceae</taxon>
        <taxon>Fusarium</taxon>
    </lineage>
</organism>
<dbReference type="Pfam" id="PF00561">
    <property type="entry name" value="Abhydrolase_1"/>
    <property type="match status" value="1"/>
</dbReference>
<evidence type="ECO:0008006" key="8">
    <source>
        <dbReference type="Google" id="ProtNLM"/>
    </source>
</evidence>
<dbReference type="PANTHER" id="PTHR43248:SF25">
    <property type="entry name" value="AB HYDROLASE-1 DOMAIN-CONTAINING PROTEIN-RELATED"/>
    <property type="match status" value="1"/>
</dbReference>
<feature type="domain" description="AB hydrolase-1" evidence="4">
    <location>
        <begin position="74"/>
        <end position="246"/>
    </location>
</feature>
<dbReference type="Proteomes" id="UP001152049">
    <property type="component" value="Unassembled WGS sequence"/>
</dbReference>
<feature type="domain" description="Peptidase S33 tripeptidyl aminopeptidase-like C-terminal" evidence="5">
    <location>
        <begin position="411"/>
        <end position="506"/>
    </location>
</feature>
<dbReference type="InterPro" id="IPR000073">
    <property type="entry name" value="AB_hydrolase_1"/>
</dbReference>
<dbReference type="Pfam" id="PF08386">
    <property type="entry name" value="Abhydrolase_4"/>
    <property type="match status" value="1"/>
</dbReference>
<protein>
    <recommendedName>
        <fullName evidence="8">AB hydrolase-1 domain-containing protein</fullName>
    </recommendedName>
</protein>
<accession>A0A9W8S2B6</accession>
<dbReference type="OrthoDB" id="425534at2759"/>
<evidence type="ECO:0000256" key="2">
    <source>
        <dbReference type="ARBA" id="ARBA00022801"/>
    </source>
</evidence>
<gene>
    <name evidence="6" type="ORF">NW762_005819</name>
</gene>
<feature type="region of interest" description="Disordered" evidence="3">
    <location>
        <begin position="353"/>
        <end position="373"/>
    </location>
</feature>
<reference evidence="6" key="1">
    <citation type="submission" date="2022-09" db="EMBL/GenBank/DDBJ databases">
        <title>Fusarium specimens isolated from Avocado Roots.</title>
        <authorList>
            <person name="Stajich J."/>
            <person name="Roper C."/>
            <person name="Heimlech-Rivalta G."/>
        </authorList>
    </citation>
    <scope>NUCLEOTIDE SEQUENCE</scope>
    <source>
        <strain evidence="6">CF00136</strain>
    </source>
</reference>
<evidence type="ECO:0000256" key="3">
    <source>
        <dbReference type="SAM" id="MobiDB-lite"/>
    </source>
</evidence>
<dbReference type="GO" id="GO:0016787">
    <property type="term" value="F:hydrolase activity"/>
    <property type="evidence" value="ECO:0007669"/>
    <property type="project" value="UniProtKB-KW"/>
</dbReference>
<feature type="compositionally biased region" description="Acidic residues" evidence="3">
    <location>
        <begin position="355"/>
        <end position="364"/>
    </location>
</feature>